<gene>
    <name evidence="1" type="ORF">FHK98_05450</name>
</gene>
<dbReference type="EMBL" id="VDFG01000342">
    <property type="protein sequence ID" value="MBA4465230.1"/>
    <property type="molecule type" value="Genomic_DNA"/>
</dbReference>
<protein>
    <submittedName>
        <fullName evidence="1">Uncharacterized protein</fullName>
    </submittedName>
</protein>
<reference evidence="1 2" key="1">
    <citation type="journal article" date="2020" name="J. Appl. Phycol.">
        <title>Morphological changes and genome evolution in Raphidiopsis raciborskii CS-506 after 23 years in culture.</title>
        <authorList>
            <person name="Willis A."/>
            <person name="Bent S.J."/>
            <person name="Jameson I.D."/>
        </authorList>
    </citation>
    <scope>NUCLEOTIDE SEQUENCE [LARGE SCALE GENOMIC DNA]</scope>
    <source>
        <strain evidence="1 2">CS-506_A</strain>
    </source>
</reference>
<sequence length="162" mass="18345">MLSPTGRLPQLKALIDGENYFIIHAPRQVGKTTAMMALAQELTDSGQYLAVLLTVETGAPFPDAPEQAQQSILRRWQNEIRFRKLPLPTLTQIQRETETSPRLVNALARQATQVLVQDVNEPITAEVINQAKEMLIQRQDTHLDSLAERLREERVKTIIEPI</sequence>
<dbReference type="Proteomes" id="UP000538075">
    <property type="component" value="Unassembled WGS sequence"/>
</dbReference>
<feature type="non-terminal residue" evidence="1">
    <location>
        <position position="162"/>
    </location>
</feature>
<evidence type="ECO:0000313" key="1">
    <source>
        <dbReference type="EMBL" id="MBA4465230.1"/>
    </source>
</evidence>
<dbReference type="AlphaFoldDB" id="A0A838WM44"/>
<proteinExistence type="predicted"/>
<comment type="caution">
    <text evidence="1">The sequence shown here is derived from an EMBL/GenBank/DDBJ whole genome shotgun (WGS) entry which is preliminary data.</text>
</comment>
<name>A0A838WM44_9CYAN</name>
<organism evidence="1 2">
    <name type="scientific">Cylindrospermopsis raciborskii CS-506_A</name>
    <dbReference type="NCBI Taxonomy" id="2585140"/>
    <lineage>
        <taxon>Bacteria</taxon>
        <taxon>Bacillati</taxon>
        <taxon>Cyanobacteriota</taxon>
        <taxon>Cyanophyceae</taxon>
        <taxon>Nostocales</taxon>
        <taxon>Aphanizomenonaceae</taxon>
        <taxon>Cylindrospermopsis</taxon>
    </lineage>
</organism>
<accession>A0A838WM44</accession>
<evidence type="ECO:0000313" key="2">
    <source>
        <dbReference type="Proteomes" id="UP000538075"/>
    </source>
</evidence>